<dbReference type="SUPFAM" id="SSF49785">
    <property type="entry name" value="Galactose-binding domain-like"/>
    <property type="match status" value="1"/>
</dbReference>
<dbReference type="InterPro" id="IPR008979">
    <property type="entry name" value="Galactose-bd-like_sf"/>
</dbReference>
<dbReference type="PROSITE" id="PS50022">
    <property type="entry name" value="FA58C_3"/>
    <property type="match status" value="1"/>
</dbReference>
<keyword evidence="3" id="KW-1185">Reference proteome</keyword>
<comment type="caution">
    <text evidence="2">The sequence shown here is derived from an EMBL/GenBank/DDBJ whole genome shotgun (WGS) entry which is preliminary data.</text>
</comment>
<sequence>MQADTLDAALFIDAKPNAITVGATGYKNDSVLQSVTLGSSRNLALNKSTTTSEGPLQSGSFAVDGSKSTRWESRHGVDPQWISVDLGEVTTIKRVVLNWENAAAKAYRAELSADGSTWKSAYATTSGREGIANLLINPTEARYVKVTGTERTTQYGYSLFELEVY</sequence>
<proteinExistence type="predicted"/>
<accession>A0ABW9XS27</accession>
<dbReference type="InterPro" id="IPR000421">
    <property type="entry name" value="FA58C"/>
</dbReference>
<name>A0ABW9XS27_9BACL</name>
<gene>
    <name evidence="2" type="ORF">GT019_16260</name>
</gene>
<dbReference type="Gene3D" id="2.60.120.260">
    <property type="entry name" value="Galactose-binding domain-like"/>
    <property type="match status" value="1"/>
</dbReference>
<feature type="domain" description="F5/8 type C" evidence="1">
    <location>
        <begin position="30"/>
        <end position="165"/>
    </location>
</feature>
<dbReference type="EMBL" id="JAAAMV010000012">
    <property type="protein sequence ID" value="NBD25435.1"/>
    <property type="molecule type" value="Genomic_DNA"/>
</dbReference>
<evidence type="ECO:0000259" key="1">
    <source>
        <dbReference type="PROSITE" id="PS50022"/>
    </source>
</evidence>
<evidence type="ECO:0000313" key="2">
    <source>
        <dbReference type="EMBL" id="NBD25435.1"/>
    </source>
</evidence>
<reference evidence="2 3" key="1">
    <citation type="submission" date="2020-01" db="EMBL/GenBank/DDBJ databases">
        <title>Paenibacillus soybeanensis sp. nov. isolated from the nodules of soybean (Glycine max(L.) Merr).</title>
        <authorList>
            <person name="Wang H."/>
        </authorList>
    </citation>
    <scope>NUCLEOTIDE SEQUENCE [LARGE SCALE GENOMIC DNA]</scope>
    <source>
        <strain evidence="2 3">T1</strain>
    </source>
</reference>
<dbReference type="Proteomes" id="UP000665561">
    <property type="component" value="Unassembled WGS sequence"/>
</dbReference>
<organism evidence="2 3">
    <name type="scientific">Paenibacillus glycinis</name>
    <dbReference type="NCBI Taxonomy" id="2697035"/>
    <lineage>
        <taxon>Bacteria</taxon>
        <taxon>Bacillati</taxon>
        <taxon>Bacillota</taxon>
        <taxon>Bacilli</taxon>
        <taxon>Bacillales</taxon>
        <taxon>Paenibacillaceae</taxon>
        <taxon>Paenibacillus</taxon>
    </lineage>
</organism>
<dbReference type="Pfam" id="PF00754">
    <property type="entry name" value="F5_F8_type_C"/>
    <property type="match status" value="1"/>
</dbReference>
<evidence type="ECO:0000313" key="3">
    <source>
        <dbReference type="Proteomes" id="UP000665561"/>
    </source>
</evidence>
<dbReference type="RefSeq" id="WP_161744242.1">
    <property type="nucleotide sequence ID" value="NZ_JAAAMV010000012.1"/>
</dbReference>
<protein>
    <recommendedName>
        <fullName evidence="1">F5/8 type C domain-containing protein</fullName>
    </recommendedName>
</protein>